<dbReference type="InterPro" id="IPR051516">
    <property type="entry name" value="SETDB_methyltransferase"/>
</dbReference>
<evidence type="ECO:0000256" key="5">
    <source>
        <dbReference type="ARBA" id="ARBA00022691"/>
    </source>
</evidence>
<evidence type="ECO:0000256" key="4">
    <source>
        <dbReference type="ARBA" id="ARBA00022603"/>
    </source>
</evidence>
<evidence type="ECO:0000256" key="3">
    <source>
        <dbReference type="ARBA" id="ARBA00022454"/>
    </source>
</evidence>
<name>A0A7R8WWM9_9CRUS</name>
<accession>A0A7R8WWM9</accession>
<dbReference type="SUPFAM" id="SSF82199">
    <property type="entry name" value="SET domain"/>
    <property type="match status" value="1"/>
</dbReference>
<evidence type="ECO:0000256" key="2">
    <source>
        <dbReference type="ARBA" id="ARBA00004286"/>
    </source>
</evidence>
<reference evidence="8" key="1">
    <citation type="submission" date="2020-11" db="EMBL/GenBank/DDBJ databases">
        <authorList>
            <person name="Tran Van P."/>
        </authorList>
    </citation>
    <scope>NUCLEOTIDE SEQUENCE</scope>
</reference>
<keyword evidence="6" id="KW-0539">Nucleus</keyword>
<dbReference type="GO" id="GO:0070828">
    <property type="term" value="P:heterochromatin organization"/>
    <property type="evidence" value="ECO:0007669"/>
    <property type="project" value="TreeGrafter"/>
</dbReference>
<dbReference type="InterPro" id="IPR007728">
    <property type="entry name" value="Pre-SET_dom"/>
</dbReference>
<protein>
    <submittedName>
        <fullName evidence="8">Uncharacterized protein</fullName>
    </submittedName>
</protein>
<keyword evidence="4" id="KW-0489">Methyltransferase</keyword>
<dbReference type="EMBL" id="OB677706">
    <property type="protein sequence ID" value="CAD7236268.1"/>
    <property type="molecule type" value="Genomic_DNA"/>
</dbReference>
<keyword evidence="5" id="KW-0949">S-adenosyl-L-methionine</keyword>
<dbReference type="PANTHER" id="PTHR46024">
    <property type="entry name" value="HISTONE-LYSINE N-METHYLTRANSFERASE EGGLESS"/>
    <property type="match status" value="1"/>
</dbReference>
<dbReference type="OrthoDB" id="5792673at2759"/>
<evidence type="ECO:0000256" key="1">
    <source>
        <dbReference type="ARBA" id="ARBA00004123"/>
    </source>
</evidence>
<keyword evidence="3" id="KW-0158">Chromosome</keyword>
<evidence type="ECO:0000256" key="7">
    <source>
        <dbReference type="SAM" id="MobiDB-lite"/>
    </source>
</evidence>
<evidence type="ECO:0000256" key="6">
    <source>
        <dbReference type="ARBA" id="ARBA00023242"/>
    </source>
</evidence>
<dbReference type="Pfam" id="PF05033">
    <property type="entry name" value="Pre-SET"/>
    <property type="match status" value="1"/>
</dbReference>
<dbReference type="GO" id="GO:0005694">
    <property type="term" value="C:chromosome"/>
    <property type="evidence" value="ECO:0007669"/>
    <property type="project" value="UniProtKB-SubCell"/>
</dbReference>
<evidence type="ECO:0000313" key="8">
    <source>
        <dbReference type="EMBL" id="CAD7236268.1"/>
    </source>
</evidence>
<comment type="subcellular location">
    <subcellularLocation>
        <location evidence="2">Chromosome</location>
    </subcellularLocation>
    <subcellularLocation>
        <location evidence="1">Nucleus</location>
    </subcellularLocation>
</comment>
<gene>
    <name evidence="8" type="ORF">CTOB1V02_LOCUS14083</name>
</gene>
<dbReference type="SMART" id="SM00317">
    <property type="entry name" value="SET"/>
    <property type="match status" value="1"/>
</dbReference>
<dbReference type="PROSITE" id="PS50867">
    <property type="entry name" value="PRE_SET"/>
    <property type="match status" value="1"/>
</dbReference>
<feature type="compositionally biased region" description="Polar residues" evidence="7">
    <location>
        <begin position="282"/>
        <end position="300"/>
    </location>
</feature>
<dbReference type="InterPro" id="IPR001214">
    <property type="entry name" value="SET_dom"/>
</dbReference>
<dbReference type="Pfam" id="PF00856">
    <property type="entry name" value="SET"/>
    <property type="match status" value="1"/>
</dbReference>
<dbReference type="GO" id="GO:0010629">
    <property type="term" value="P:negative regulation of gene expression"/>
    <property type="evidence" value="ECO:0007669"/>
    <property type="project" value="TreeGrafter"/>
</dbReference>
<dbReference type="PANTHER" id="PTHR46024:SF1">
    <property type="entry name" value="HISTONE-LYSINE N-METHYLTRANSFERASE EGGLESS"/>
    <property type="match status" value="1"/>
</dbReference>
<dbReference type="GO" id="GO:0032259">
    <property type="term" value="P:methylation"/>
    <property type="evidence" value="ECO:0007669"/>
    <property type="project" value="UniProtKB-KW"/>
</dbReference>
<dbReference type="InterPro" id="IPR046341">
    <property type="entry name" value="SET_dom_sf"/>
</dbReference>
<dbReference type="GO" id="GO:0008270">
    <property type="term" value="F:zinc ion binding"/>
    <property type="evidence" value="ECO:0007669"/>
    <property type="project" value="InterPro"/>
</dbReference>
<dbReference type="SMART" id="SM00468">
    <property type="entry name" value="PreSET"/>
    <property type="match status" value="1"/>
</dbReference>
<dbReference type="GO" id="GO:0046974">
    <property type="term" value="F:histone H3K9 methyltransferase activity"/>
    <property type="evidence" value="ECO:0007669"/>
    <property type="project" value="TreeGrafter"/>
</dbReference>
<keyword evidence="4" id="KW-0808">Transferase</keyword>
<dbReference type="PROSITE" id="PS50280">
    <property type="entry name" value="SET"/>
    <property type="match status" value="1"/>
</dbReference>
<dbReference type="Gene3D" id="2.170.270.10">
    <property type="entry name" value="SET domain"/>
    <property type="match status" value="1"/>
</dbReference>
<feature type="region of interest" description="Disordered" evidence="7">
    <location>
        <begin position="214"/>
        <end position="309"/>
    </location>
</feature>
<dbReference type="GO" id="GO:0005634">
    <property type="term" value="C:nucleus"/>
    <property type="evidence" value="ECO:0007669"/>
    <property type="project" value="UniProtKB-SubCell"/>
</dbReference>
<feature type="compositionally biased region" description="Basic and acidic residues" evidence="7">
    <location>
        <begin position="243"/>
        <end position="257"/>
    </location>
</feature>
<organism evidence="8">
    <name type="scientific">Cyprideis torosa</name>
    <dbReference type="NCBI Taxonomy" id="163714"/>
    <lineage>
        <taxon>Eukaryota</taxon>
        <taxon>Metazoa</taxon>
        <taxon>Ecdysozoa</taxon>
        <taxon>Arthropoda</taxon>
        <taxon>Crustacea</taxon>
        <taxon>Oligostraca</taxon>
        <taxon>Ostracoda</taxon>
        <taxon>Podocopa</taxon>
        <taxon>Podocopida</taxon>
        <taxon>Cytherocopina</taxon>
        <taxon>Cytheroidea</taxon>
        <taxon>Cytherideidae</taxon>
        <taxon>Cyprideis</taxon>
    </lineage>
</organism>
<sequence length="406" mass="46408">MFSFELSIDVWKIFKPKFIKYQQTDMTHGIEKVPISCVNSLNSDPPEQFQYSAVRTPMAGVKINTDPDFLVCCDCKDDCIDKSNCACQKLTSECAVAINDSPDAGYTYRRLCNQFRSGLYECNSRCACNRAKERCMNRVVQFPFNWKFQVFKTEKKGWGLRCLHDLPKGSFICTYVGQLLGDLQAEEEGMVSDKYFAQLDFIEILQKAKEGYESDVEDDVKSSNESEGQTTGVTTRRRGSSSYEKDEEFRRQEEFRRSSSRKRQRSVSRSSHAGTARKGSKGSFSQPNKKTTSVRQNSSNDKGDDDCSDFRKLLEDNNEKSIYIMDARVKGNIGRYLNHSCDPNAFVQNVFVDTHDARFPWVAIFASKNIKAGEELTFDYSYVVDSVAGKRIDCFCNTKLCRDRML</sequence>
<dbReference type="AlphaFoldDB" id="A0A7R8WWM9"/>
<proteinExistence type="predicted"/>